<dbReference type="OrthoDB" id="4117770at2759"/>
<evidence type="ECO:0000313" key="2">
    <source>
        <dbReference type="EMBL" id="KAF1989721.1"/>
    </source>
</evidence>
<feature type="region of interest" description="Disordered" evidence="1">
    <location>
        <begin position="1"/>
        <end position="85"/>
    </location>
</feature>
<organism evidence="2 3">
    <name type="scientific">Aulographum hederae CBS 113979</name>
    <dbReference type="NCBI Taxonomy" id="1176131"/>
    <lineage>
        <taxon>Eukaryota</taxon>
        <taxon>Fungi</taxon>
        <taxon>Dikarya</taxon>
        <taxon>Ascomycota</taxon>
        <taxon>Pezizomycotina</taxon>
        <taxon>Dothideomycetes</taxon>
        <taxon>Pleosporomycetidae</taxon>
        <taxon>Aulographales</taxon>
        <taxon>Aulographaceae</taxon>
    </lineage>
</organism>
<feature type="compositionally biased region" description="Low complexity" evidence="1">
    <location>
        <begin position="181"/>
        <end position="200"/>
    </location>
</feature>
<accession>A0A6G1H940</accession>
<feature type="compositionally biased region" description="Polar residues" evidence="1">
    <location>
        <begin position="120"/>
        <end position="133"/>
    </location>
</feature>
<proteinExistence type="predicted"/>
<protein>
    <submittedName>
        <fullName evidence="2">Uncharacterized protein</fullName>
    </submittedName>
</protein>
<feature type="compositionally biased region" description="Acidic residues" evidence="1">
    <location>
        <begin position="448"/>
        <end position="458"/>
    </location>
</feature>
<dbReference type="EMBL" id="ML977144">
    <property type="protein sequence ID" value="KAF1989721.1"/>
    <property type="molecule type" value="Genomic_DNA"/>
</dbReference>
<feature type="region of interest" description="Disordered" evidence="1">
    <location>
        <begin position="271"/>
        <end position="533"/>
    </location>
</feature>
<name>A0A6G1H940_9PEZI</name>
<dbReference type="Proteomes" id="UP000800041">
    <property type="component" value="Unassembled WGS sequence"/>
</dbReference>
<feature type="compositionally biased region" description="Low complexity" evidence="1">
    <location>
        <begin position="377"/>
        <end position="427"/>
    </location>
</feature>
<feature type="compositionally biased region" description="Polar residues" evidence="1">
    <location>
        <begin position="362"/>
        <end position="376"/>
    </location>
</feature>
<reference evidence="2" key="1">
    <citation type="journal article" date="2020" name="Stud. Mycol.">
        <title>101 Dothideomycetes genomes: a test case for predicting lifestyles and emergence of pathogens.</title>
        <authorList>
            <person name="Haridas S."/>
            <person name="Albert R."/>
            <person name="Binder M."/>
            <person name="Bloem J."/>
            <person name="Labutti K."/>
            <person name="Salamov A."/>
            <person name="Andreopoulos B."/>
            <person name="Baker S."/>
            <person name="Barry K."/>
            <person name="Bills G."/>
            <person name="Bluhm B."/>
            <person name="Cannon C."/>
            <person name="Castanera R."/>
            <person name="Culley D."/>
            <person name="Daum C."/>
            <person name="Ezra D."/>
            <person name="Gonzalez J."/>
            <person name="Henrissat B."/>
            <person name="Kuo A."/>
            <person name="Liang C."/>
            <person name="Lipzen A."/>
            <person name="Lutzoni F."/>
            <person name="Magnuson J."/>
            <person name="Mondo S."/>
            <person name="Nolan M."/>
            <person name="Ohm R."/>
            <person name="Pangilinan J."/>
            <person name="Park H.-J."/>
            <person name="Ramirez L."/>
            <person name="Alfaro M."/>
            <person name="Sun H."/>
            <person name="Tritt A."/>
            <person name="Yoshinaga Y."/>
            <person name="Zwiers L.-H."/>
            <person name="Turgeon B."/>
            <person name="Goodwin S."/>
            <person name="Spatafora J."/>
            <person name="Crous P."/>
            <person name="Grigoriev I."/>
        </authorList>
    </citation>
    <scope>NUCLEOTIDE SEQUENCE</scope>
    <source>
        <strain evidence="2">CBS 113979</strain>
    </source>
</reference>
<feature type="compositionally biased region" description="Polar residues" evidence="1">
    <location>
        <begin position="241"/>
        <end position="255"/>
    </location>
</feature>
<sequence>MDPESSRRIPKLAVRNRTYDNPTNYGDPASSASQQHVADEITAQRSTTEATAPYPEKEASMDTSRVSMSMSMSPQSPVKSGRKKKLSSVMGLLTLKEPSSNAFEQYAKQQRKQAAEKGGRTSTVGLPGVSSQKLPPEVPKVNSKWDGLPDSMKGRDSSKNKWDMFAPPASRAGQTDDGRRSTSTFSSGSSRGGQRSISSVSKRHPSDIRPPMSARSQSSSKSQKGNYSPAIAPWAEPVPHSTFSPVSTTSMSEDSLPTLSYYFPEEAKRLSHSMSATVPCSPVGFTPVTSPDGKRPNLPSTNSAPPLTEQDYDNQMPNVARLKFPSTDTPTRTAHPSARASSMQNFRFSPLSSEAGAEDTDGSSATDDAPTRRQSMLPSFAPPATASSAATLYSLSSTSTKVERPLSATTGPPSTPTSSTNFSRPTSRSYHVRSPSSRPVTANPIAEEYADGTDEGDAGADAPPPAIPQKNPRREQPQSPGSPDRERERLEVGGRAQRENVLPWEAVEPPAMKTGPDAAVDRKGKKLKVFGKR</sequence>
<feature type="region of interest" description="Disordered" evidence="1">
    <location>
        <begin position="98"/>
        <end position="255"/>
    </location>
</feature>
<dbReference type="AlphaFoldDB" id="A0A6G1H940"/>
<gene>
    <name evidence="2" type="ORF">K402DRAFT_418437</name>
</gene>
<feature type="compositionally biased region" description="Polar residues" evidence="1">
    <location>
        <begin position="19"/>
        <end position="36"/>
    </location>
</feature>
<feature type="compositionally biased region" description="Polar residues" evidence="1">
    <location>
        <begin position="326"/>
        <end position="352"/>
    </location>
</feature>
<feature type="compositionally biased region" description="Basic residues" evidence="1">
    <location>
        <begin position="523"/>
        <end position="533"/>
    </location>
</feature>
<evidence type="ECO:0000313" key="3">
    <source>
        <dbReference type="Proteomes" id="UP000800041"/>
    </source>
</evidence>
<feature type="compositionally biased region" description="Basic and acidic residues" evidence="1">
    <location>
        <begin position="152"/>
        <end position="162"/>
    </location>
</feature>
<evidence type="ECO:0000256" key="1">
    <source>
        <dbReference type="SAM" id="MobiDB-lite"/>
    </source>
</evidence>
<keyword evidence="3" id="KW-1185">Reference proteome</keyword>
<feature type="compositionally biased region" description="Basic and acidic residues" evidence="1">
    <location>
        <begin position="483"/>
        <end position="498"/>
    </location>
</feature>
<feature type="compositionally biased region" description="Low complexity" evidence="1">
    <location>
        <begin position="61"/>
        <end position="76"/>
    </location>
</feature>